<feature type="non-terminal residue" evidence="8">
    <location>
        <position position="1"/>
    </location>
</feature>
<dbReference type="InterPro" id="IPR053879">
    <property type="entry name" value="HYDIN_VesB_CFA65-like_Ig"/>
</dbReference>
<evidence type="ECO:0000256" key="4">
    <source>
        <dbReference type="ARBA" id="ARBA00023069"/>
    </source>
</evidence>
<evidence type="ECO:0000256" key="3">
    <source>
        <dbReference type="ARBA" id="ARBA00022490"/>
    </source>
</evidence>
<reference evidence="8" key="1">
    <citation type="journal article" date="2021" name="Cell">
        <title>Tracing the genetic footprints of vertebrate landing in non-teleost ray-finned fishes.</title>
        <authorList>
            <person name="Bi X."/>
            <person name="Wang K."/>
            <person name="Yang L."/>
            <person name="Pan H."/>
            <person name="Jiang H."/>
            <person name="Wei Q."/>
            <person name="Fang M."/>
            <person name="Yu H."/>
            <person name="Zhu C."/>
            <person name="Cai Y."/>
            <person name="He Y."/>
            <person name="Gan X."/>
            <person name="Zeng H."/>
            <person name="Yu D."/>
            <person name="Zhu Y."/>
            <person name="Jiang H."/>
            <person name="Qiu Q."/>
            <person name="Yang H."/>
            <person name="Zhang Y.E."/>
            <person name="Wang W."/>
            <person name="Zhu M."/>
            <person name="He S."/>
            <person name="Zhang G."/>
        </authorList>
    </citation>
    <scope>NUCLEOTIDE SEQUENCE</scope>
    <source>
        <strain evidence="8">Allg_001</strain>
    </source>
</reference>
<evidence type="ECO:0000313" key="8">
    <source>
        <dbReference type="EMBL" id="MBN3322684.1"/>
    </source>
</evidence>
<dbReference type="GO" id="GO:0005737">
    <property type="term" value="C:cytoplasm"/>
    <property type="evidence" value="ECO:0007669"/>
    <property type="project" value="UniProtKB-SubCell"/>
</dbReference>
<dbReference type="SMART" id="SM00033">
    <property type="entry name" value="CH"/>
    <property type="match status" value="1"/>
</dbReference>
<dbReference type="InterPro" id="IPR036872">
    <property type="entry name" value="CH_dom_sf"/>
</dbReference>
<dbReference type="CDD" id="cd21218">
    <property type="entry name" value="CH_PLS_FIM_rpt2"/>
    <property type="match status" value="1"/>
</dbReference>
<dbReference type="EMBL" id="JAAWVO010060888">
    <property type="protein sequence ID" value="MBN3322684.1"/>
    <property type="molecule type" value="Genomic_DNA"/>
</dbReference>
<dbReference type="Pfam" id="PF24529">
    <property type="entry name" value="CFAP47"/>
    <property type="match status" value="1"/>
</dbReference>
<evidence type="ECO:0000259" key="7">
    <source>
        <dbReference type="PROSITE" id="PS50021"/>
    </source>
</evidence>
<name>A0A8J7TGH1_ATRSP</name>
<dbReference type="InterPro" id="IPR001715">
    <property type="entry name" value="CH_dom"/>
</dbReference>
<dbReference type="Pfam" id="PF14874">
    <property type="entry name" value="PapD-like"/>
    <property type="match status" value="1"/>
</dbReference>
<evidence type="ECO:0000256" key="6">
    <source>
        <dbReference type="SAM" id="MobiDB-lite"/>
    </source>
</evidence>
<protein>
    <submittedName>
        <fullName evidence="8">CFA47 protein</fullName>
    </submittedName>
</protein>
<dbReference type="SUPFAM" id="SSF47576">
    <property type="entry name" value="Calponin-homology domain, CH-domain"/>
    <property type="match status" value="1"/>
</dbReference>
<dbReference type="Proteomes" id="UP000736164">
    <property type="component" value="Unassembled WGS sequence"/>
</dbReference>
<keyword evidence="5" id="KW-0966">Cell projection</keyword>
<feature type="non-terminal residue" evidence="8">
    <location>
        <position position="3154"/>
    </location>
</feature>
<keyword evidence="3" id="KW-0963">Cytoplasm</keyword>
<proteinExistence type="predicted"/>
<sequence>MEMEADVLGVRISPPFVEFLDAKAGHLYKASVTVQNISKSGKRLRIHGPLSKLFRLTVLNPDKPVAPGLSLTATVEYSPETDENNRDRLILLSEEDVIEIPVLAFCPTCFLEMDLEVDFGTVVANSEVISKEIEIMNHGSAPGTFKITYKGASPITIVPTSGTVEPETIQKIRVEFCTHQSRTVNEQARVQLQGSEDKVLQIKADVVEQALEVLDPTSEKRLECVWFGPAYFGTSKLQRVVLFNNSPQACDWVAVLQDDAVGAELGTDTEQSTDAALLEMGLGNDIKNVDASAVISCVPNEGKLGPYEKTTISFCFSPVYCRDNGDDTNSAEPAKQDYALFMKFEIVGSKDSFIQHEVNGILPSRDHKWSCVELAITGTGLSVSLIPAPGPCFSFDECHMGERVDVLCVLNNRCPLLPVAFKFRKTANFIISPSKGKIDAGLQQDVMFSFAPHQIGSFKVNQLIDILGQVSVLDSSSVQMTFRPFHQISLSFTGICKPLTRKIQPRFNRGITPAVTNETGQGVEVGTDELAKCSASVRMAVLSATKSNIHTHKRSRSLDRNYLIAFPNDRSASIRPHSRNEHYRSIFTKVERYNYVDPDFAYTEEEERQRKAHKDYYIHFIQNLRETRLQKAKERELADVKDEVDIGIKPAAGLRPRRLSLRDIELEPKEEWPSLRRSRLLTTCTLAAIETQSTSRCVTEGYNVIPSTTQEIEDCSKTLTAQQLHQVIIGPSTVDFGEVCVQSVSSRQLNIVNNLPVHVWVQAEIDCQELQQSSPLSHVVPPFSRALLPFVFETNKLGKFQKSITYTVNKKHTGHVLVLATVIPVALELSASERVLTPTHSLLAESGYRTTVTLHNRRNHLAEFTWKPIITERGIAFSIRPATGTVEAYKDLECEVVWHPSYFSPQEGHFDLCVHHGNTTRLRCVAKIGRTNVQLTKKHLVFDGVALNFTTVKTAVLQNTGQNHAYFQVLDVYPLPGMMVTPSEGVVPVGGQTELRVHFTPGAVMKFDTRVEIALRNMKSLELRIGGSVEPPEVDINVKSFNFHGVHSGSTHAIPFSLQNKSSNRARVEFDFSKYRDFAIKFSNCPGRNEQPHLYSVEIEGNKVVDCFLIFSPKEVAAYDFNLPVTLNSTRAPSPPPSSIPKTPSLLEKHIVTPRPQTVNVATPSRRVQATALRRLLEMSKSSLEFEIPSVLSSLESTSADINSQTLELKNISQEDLKWKFDMSTVAEEINKGVFNLSLETGTLKPNQSVSITVSFSPAIPGQHRVDVPIFLNDDDIHPYTLLSLAGTVKKPRINFVPPCLSLTPVPLDTEATATVSIIPTDYHRNFSVQVDIAEIEQEDGSRMKPFSVHFPQGQDFSILPGRRNEDLTCRISFKSSRPAAFISDVIFMDDDGNRFRLPVAAAADNCLLTAYPYLALHRTDQHIVLKSAANLSMLITGYLHDDNGRVQTTEAVLRPCYSPSLLSRSTSSSSTFLATNSTSDETLSESVEENPSANGRKKNEEADAKVRVPTPGFLTFPTGDSEEAFFFQAVLKAVQKWFSLFGWPKGPHPITIPQSLRCAVYKVQTSGSTDRKTTYQVSHEKHAKTIYDMLLHLSGQMLPGINTSQSLPHDLSKRVLQLHWQHSTLLTFLKLQGACLSYVKPEFLFELEEFKYWTKLQAQTDNGDEELKRQQAESLYGLDDMSFEALSKRAWTDVLLQIYKVLVLSRVPAINTSHHYEWDNVENIPRINPDPLSSNIYSTSERKLLTWMNSHYEKMRSIVWSDGDGPPSRWIVNFDLDLADGLVLAAVLAAYCPFLISTHFKKMYTNSVSPEQCLHNSLVLVSAFQGISLDIDIQATEISDPNPVLMLMACVYLYEKLPQYIPKETVYFVGSLHDTIVRQVRLKNPSLKPLVYNATIVGQDSDNFSMHKGSTVIVPSKGQMDVSVQLTSYFLRPMEAMLLFTPRATSGTLGGTLAFSLRSQINNIVPRSTLRCKSPCYEVKKILLKVTNPFSKDAKFRVVLVESRQNLIKGRTETGHNQDSKHSEDEMNGKGLYLDSDEGNINEFYCPAKSVFLKAGGSDHLEILYLPFHLGKQYCTIILANEQVGELVYSVIGTGDLPLPSPLEAAPSPNVVRISSAVRKVSVKPVLCFKCSADCCLEEALRVPLVNVAWERALATAAQQCMSSVEFERRKITATLQSSSVRATVAARGCATSQVQPLQPTKPNKTVEYSVEVSMPEHFDIPEKIWLPISGESRVNLHLKTPQTLADCDVVSLPLKFQAKLPGRYLCQIVLRSLRDVRVHLVECMVHGVGTDGELEMVTPALQSVTQDIPLINQTLQDWKLHGVIEGKDFHGPSVIYVRAGERVGYPLMFRPISQCTTLGRLILQNETDGTEHIFGLKGIGTKPLALDHVVIDCQVRQITQKVLIVPNYTQTRLRCKVVSDMSMISGPPALDIKPGHTVPYPISILPWKQGTHTGVISFVGEDGKQQQPQNDNTGEKADGEQVLQLSREASCTLSDSRETTQAYEVWFSLEVNCSPAPPVSVISVECSVQNSVTVEIPVTNPTKETLRLDVCLLGDDLSGERHLVVSPEESILYQAKFAPAVTGRKTASVIFQSDAVGEFWYELELIADRPLPTTLPECRCELGKWTREFISLVNPTDETLELETFNSNTRNFSVEIDPKRPLIVAPRSTTRVPVQFHPSALGKANHTACITFKCPQLQEWNFYMSGIGLFPGLMEPLSISTCVGSHSSVIVPFRNPTDDSVLVDVLLTDHEETLHHSIPSVPRQSSSHEVPAFSLPLRQTQGILLTPKAKLDVPVIFAPDSMKLCKAWVIVHLVKQNGQSWKYNPHDHLAADLRRIVRFHNVAIKSIRWVYPINGIPEAAFSSSSPAVIRCQARSRIEERLEVLLTGCVPGLSSLAVTRDQTEGSGLRSEVHVTEGPATADEFLYEIQFESDDARAQLEPSVALSLLGKERDAQTGIVTLIFNIIFAPYKPLRCSAVLAVQCATGGVWKFPILLSSTEPKVDDVINIEAAGLNKASMVGFRLTSQTRYPESFTAYFVPGSGQEFEVLPRSGELLPTGSAGTLITISFTPTMYSKRHRATLVIQTADMQWTYEVNGVPPRYTPPSPGTSAAVSSGPMRTVSVQQRNFVRENLQLRTTAASSPIKGQPLTIRSK</sequence>
<dbReference type="InterPro" id="IPR058952">
    <property type="entry name" value="Ig_CFAP47"/>
</dbReference>
<keyword evidence="4" id="KW-0969">Cilium</keyword>
<evidence type="ECO:0000256" key="5">
    <source>
        <dbReference type="ARBA" id="ARBA00023273"/>
    </source>
</evidence>
<evidence type="ECO:0000256" key="2">
    <source>
        <dbReference type="ARBA" id="ARBA00004496"/>
    </source>
</evidence>
<dbReference type="Pfam" id="PF22544">
    <property type="entry name" value="HYDIN_VesB_CFA65-like_Ig"/>
    <property type="match status" value="2"/>
</dbReference>
<gene>
    <name evidence="8" type="primary">Cfap47</name>
    <name evidence="8" type="ORF">GTO95_0014190</name>
</gene>
<dbReference type="PANTHER" id="PTHR45912:SF3">
    <property type="entry name" value="CILIA- AND FLAGELLA-ASSOCIATED PROTEIN 47"/>
    <property type="match status" value="1"/>
</dbReference>
<organism evidence="8 9">
    <name type="scientific">Atractosteus spatula</name>
    <name type="common">Alligator gar</name>
    <name type="synonym">Lepisosteus spatula</name>
    <dbReference type="NCBI Taxonomy" id="7917"/>
    <lineage>
        <taxon>Eukaryota</taxon>
        <taxon>Metazoa</taxon>
        <taxon>Chordata</taxon>
        <taxon>Craniata</taxon>
        <taxon>Vertebrata</taxon>
        <taxon>Euteleostomi</taxon>
        <taxon>Actinopterygii</taxon>
        <taxon>Neopterygii</taxon>
        <taxon>Holostei</taxon>
        <taxon>Semionotiformes</taxon>
        <taxon>Lepisosteidae</taxon>
        <taxon>Atractosteus</taxon>
    </lineage>
</organism>
<dbReference type="GO" id="GO:0005929">
    <property type="term" value="C:cilium"/>
    <property type="evidence" value="ECO:0007669"/>
    <property type="project" value="UniProtKB-SubCell"/>
</dbReference>
<dbReference type="InterPro" id="IPR056343">
    <property type="entry name" value="CFAP47_dom"/>
</dbReference>
<evidence type="ECO:0000256" key="1">
    <source>
        <dbReference type="ARBA" id="ARBA00004138"/>
    </source>
</evidence>
<accession>A0A8J7TGH1</accession>
<evidence type="ECO:0000313" key="9">
    <source>
        <dbReference type="Proteomes" id="UP000736164"/>
    </source>
</evidence>
<dbReference type="PROSITE" id="PS50021">
    <property type="entry name" value="CH"/>
    <property type="match status" value="1"/>
</dbReference>
<feature type="compositionally biased region" description="Low complexity" evidence="6">
    <location>
        <begin position="1462"/>
        <end position="1480"/>
    </location>
</feature>
<dbReference type="Gene3D" id="2.60.40.10">
    <property type="entry name" value="Immunoglobulins"/>
    <property type="match status" value="6"/>
</dbReference>
<feature type="region of interest" description="Disordered" evidence="6">
    <location>
        <begin position="1462"/>
        <end position="1505"/>
    </location>
</feature>
<dbReference type="GO" id="GO:0007288">
    <property type="term" value="P:sperm axoneme assembly"/>
    <property type="evidence" value="ECO:0007669"/>
    <property type="project" value="TreeGrafter"/>
</dbReference>
<comment type="subcellular location">
    <subcellularLocation>
        <location evidence="1">Cell projection</location>
        <location evidence="1">Cilium</location>
    </subcellularLocation>
    <subcellularLocation>
        <location evidence="2">Cytoplasm</location>
    </subcellularLocation>
</comment>
<dbReference type="Gene3D" id="1.10.418.10">
    <property type="entry name" value="Calponin-like domain"/>
    <property type="match status" value="1"/>
</dbReference>
<dbReference type="InterPro" id="IPR013783">
    <property type="entry name" value="Ig-like_fold"/>
</dbReference>
<keyword evidence="9" id="KW-1185">Reference proteome</keyword>
<dbReference type="PANTHER" id="PTHR45912">
    <property type="entry name" value="CILIA- AND FLAGELLA-ASSOCIATED PROTEIN 47"/>
    <property type="match status" value="1"/>
</dbReference>
<dbReference type="Pfam" id="PF26579">
    <property type="entry name" value="Ig_CFAP47"/>
    <property type="match status" value="1"/>
</dbReference>
<comment type="caution">
    <text evidence="8">The sequence shown here is derived from an EMBL/GenBank/DDBJ whole genome shotgun (WGS) entry which is preliminary data.</text>
</comment>
<feature type="domain" description="Calponin-homology (CH)" evidence="7">
    <location>
        <begin position="1739"/>
        <end position="1859"/>
    </location>
</feature>